<comment type="caution">
    <text evidence="3">The sequence shown here is derived from an EMBL/GenBank/DDBJ whole genome shotgun (WGS) entry which is preliminary data.</text>
</comment>
<dbReference type="PANTHER" id="PTHR30336">
    <property type="entry name" value="INNER MEMBRANE PROTEIN, PROBABLE PERMEASE"/>
    <property type="match status" value="1"/>
</dbReference>
<sequence length="212" mass="23837">MTFKKIVTLFAVVVVVLVVAIFIVNSMVVNKTKQFVYSTTETIPYNKVGLLLGTGKYLSNGNINLYYQYRIDAAFELYKSGKISNILISGDNGTDDYNEPLEMKNDLIALGVPEDHIFLDYAGFRTLDSVVRCKNIFGQESITVISQQFHNERAIYLANANQIEAVGYNAKDVEVSYGLKTQVREKLARCKMMLDLMFGKKPKYGGDTIEIP</sequence>
<dbReference type="InterPro" id="IPR051599">
    <property type="entry name" value="Cell_Envelope_Assoc"/>
</dbReference>
<evidence type="ECO:0000256" key="1">
    <source>
        <dbReference type="SAM" id="Phobius"/>
    </source>
</evidence>
<reference evidence="3" key="1">
    <citation type="submission" date="2022-07" db="EMBL/GenBank/DDBJ databases">
        <title>Taxonomy of Novel Oxalotrophic and Methylotrophic Bacteria.</title>
        <authorList>
            <person name="Sahin N."/>
            <person name="Tani A."/>
        </authorList>
    </citation>
    <scope>NUCLEOTIDE SEQUENCE</scope>
    <source>
        <strain evidence="3">Y10</strain>
    </source>
</reference>
<dbReference type="Proteomes" id="UP001143543">
    <property type="component" value="Unassembled WGS sequence"/>
</dbReference>
<proteinExistence type="predicted"/>
<dbReference type="Pfam" id="PF02698">
    <property type="entry name" value="DUF218"/>
    <property type="match status" value="1"/>
</dbReference>
<organism evidence="3 4">
    <name type="scientific">Neptunitalea lumnitzerae</name>
    <dbReference type="NCBI Taxonomy" id="2965509"/>
    <lineage>
        <taxon>Bacteria</taxon>
        <taxon>Pseudomonadati</taxon>
        <taxon>Bacteroidota</taxon>
        <taxon>Flavobacteriia</taxon>
        <taxon>Flavobacteriales</taxon>
        <taxon>Flavobacteriaceae</taxon>
        <taxon>Neptunitalea</taxon>
    </lineage>
</organism>
<evidence type="ECO:0000313" key="4">
    <source>
        <dbReference type="Proteomes" id="UP001143543"/>
    </source>
</evidence>
<feature type="transmembrane region" description="Helical" evidence="1">
    <location>
        <begin position="6"/>
        <end position="24"/>
    </location>
</feature>
<keyword evidence="4" id="KW-1185">Reference proteome</keyword>
<name>A0ABQ5ML96_9FLAO</name>
<protein>
    <submittedName>
        <fullName evidence="3">Protein SanA</fullName>
    </submittedName>
</protein>
<dbReference type="InterPro" id="IPR003848">
    <property type="entry name" value="DUF218"/>
</dbReference>
<dbReference type="EMBL" id="BRVO01000003">
    <property type="protein sequence ID" value="GLB50183.1"/>
    <property type="molecule type" value="Genomic_DNA"/>
</dbReference>
<dbReference type="PANTHER" id="PTHR30336:SF6">
    <property type="entry name" value="INTEGRAL MEMBRANE PROTEIN"/>
    <property type="match status" value="1"/>
</dbReference>
<dbReference type="CDD" id="cd06259">
    <property type="entry name" value="YdcF-like"/>
    <property type="match status" value="1"/>
</dbReference>
<keyword evidence="1" id="KW-1133">Transmembrane helix</keyword>
<keyword evidence="1" id="KW-0472">Membrane</keyword>
<evidence type="ECO:0000313" key="3">
    <source>
        <dbReference type="EMBL" id="GLB50183.1"/>
    </source>
</evidence>
<gene>
    <name evidence="3" type="ORF">Y10_25510</name>
</gene>
<evidence type="ECO:0000259" key="2">
    <source>
        <dbReference type="Pfam" id="PF02698"/>
    </source>
</evidence>
<keyword evidence="1" id="KW-0812">Transmembrane</keyword>
<dbReference type="RefSeq" id="WP_281765815.1">
    <property type="nucleotide sequence ID" value="NZ_BRVO01000003.1"/>
</dbReference>
<feature type="domain" description="DUF218" evidence="2">
    <location>
        <begin position="65"/>
        <end position="169"/>
    </location>
</feature>
<accession>A0ABQ5ML96</accession>